<dbReference type="Proteomes" id="UP000053555">
    <property type="component" value="Unassembled WGS sequence"/>
</dbReference>
<accession>A0A0B2PLW9</accession>
<dbReference type="PANTHER" id="PTHR45688">
    <property type="match status" value="1"/>
</dbReference>
<sequence length="71" mass="7935">MLGVELVTDRELKTPAKNETLHVMDQMKELGVLIGKGGYYGNVFRITPPLCFTKEDADFVADAMDLTLSRM</sequence>
<dbReference type="Gene3D" id="3.90.1150.10">
    <property type="entry name" value="Aspartate Aminotransferase, domain 1"/>
    <property type="match status" value="1"/>
</dbReference>
<organism evidence="2">
    <name type="scientific">Glycine soja</name>
    <name type="common">Wild soybean</name>
    <dbReference type="NCBI Taxonomy" id="3848"/>
    <lineage>
        <taxon>Eukaryota</taxon>
        <taxon>Viridiplantae</taxon>
        <taxon>Streptophyta</taxon>
        <taxon>Embryophyta</taxon>
        <taxon>Tracheophyta</taxon>
        <taxon>Spermatophyta</taxon>
        <taxon>Magnoliopsida</taxon>
        <taxon>eudicotyledons</taxon>
        <taxon>Gunneridae</taxon>
        <taxon>Pentapetalae</taxon>
        <taxon>rosids</taxon>
        <taxon>fabids</taxon>
        <taxon>Fabales</taxon>
        <taxon>Fabaceae</taxon>
        <taxon>Papilionoideae</taxon>
        <taxon>50 kb inversion clade</taxon>
        <taxon>NPAAA clade</taxon>
        <taxon>indigoferoid/millettioid clade</taxon>
        <taxon>Phaseoleae</taxon>
        <taxon>Glycine</taxon>
        <taxon>Glycine subgen. Soja</taxon>
    </lineage>
</organism>
<dbReference type="PANTHER" id="PTHR45688:SF13">
    <property type="entry name" value="ALANINE--GLYOXYLATE AMINOTRANSFERASE 2-LIKE"/>
    <property type="match status" value="1"/>
</dbReference>
<dbReference type="InterPro" id="IPR015422">
    <property type="entry name" value="PyrdxlP-dep_Trfase_small"/>
</dbReference>
<dbReference type="EMBL" id="KN664832">
    <property type="protein sequence ID" value="KHN10115.1"/>
    <property type="molecule type" value="Genomic_DNA"/>
</dbReference>
<evidence type="ECO:0000256" key="1">
    <source>
        <dbReference type="ARBA" id="ARBA00008954"/>
    </source>
</evidence>
<name>A0A0B2PLW9_GLYSO</name>
<dbReference type="EC" id="2.6.1.44" evidence="2"/>
<dbReference type="SMR" id="A0A0B2PLW9"/>
<keyword evidence="2" id="KW-0032">Aminotransferase</keyword>
<dbReference type="GO" id="GO:0005739">
    <property type="term" value="C:mitochondrion"/>
    <property type="evidence" value="ECO:0007669"/>
    <property type="project" value="TreeGrafter"/>
</dbReference>
<dbReference type="GO" id="GO:0008453">
    <property type="term" value="F:alanine-glyoxylate transaminase activity"/>
    <property type="evidence" value="ECO:0007669"/>
    <property type="project" value="UniProtKB-EC"/>
</dbReference>
<dbReference type="AlphaFoldDB" id="A0A0B2PLW9"/>
<evidence type="ECO:0000313" key="2">
    <source>
        <dbReference type="EMBL" id="KHN10115.1"/>
    </source>
</evidence>
<comment type="similarity">
    <text evidence="1">Belongs to the class-III pyridoxal-phosphate-dependent aminotransferase family.</text>
</comment>
<protein>
    <submittedName>
        <fullName evidence="2">Alanine--glyoxylate aminotransferase 2 like 2, mitochondrial</fullName>
        <ecNumber evidence="2">2.6.1.44</ecNumber>
    </submittedName>
</protein>
<reference evidence="2" key="1">
    <citation type="submission" date="2014-07" db="EMBL/GenBank/DDBJ databases">
        <title>Identification of a novel salt tolerance gene in wild soybean by whole-genome sequencing.</title>
        <authorList>
            <person name="Lam H.-M."/>
            <person name="Qi X."/>
            <person name="Li M.-W."/>
            <person name="Liu X."/>
            <person name="Xie M."/>
            <person name="Ni M."/>
            <person name="Xu X."/>
        </authorList>
    </citation>
    <scope>NUCLEOTIDE SEQUENCE [LARGE SCALE GENOMIC DNA]</scope>
    <source>
        <tissue evidence="2">Root</tissue>
    </source>
</reference>
<dbReference type="SUPFAM" id="SSF53383">
    <property type="entry name" value="PLP-dependent transferases"/>
    <property type="match status" value="1"/>
</dbReference>
<keyword evidence="2" id="KW-0808">Transferase</keyword>
<dbReference type="InterPro" id="IPR015424">
    <property type="entry name" value="PyrdxlP-dep_Trfase"/>
</dbReference>
<gene>
    <name evidence="2" type="ORF">glysoja_042854</name>
</gene>
<proteinExistence type="inferred from homology"/>